<dbReference type="InterPro" id="IPR045538">
    <property type="entry name" value="CIS_TMP"/>
</dbReference>
<dbReference type="Proteomes" id="UP000318733">
    <property type="component" value="Unassembled WGS sequence"/>
</dbReference>
<reference evidence="1 2" key="1">
    <citation type="submission" date="2019-07" db="EMBL/GenBank/DDBJ databases">
        <authorList>
            <person name="Huq M.A."/>
        </authorList>
    </citation>
    <scope>NUCLEOTIDE SEQUENCE [LARGE SCALE GENOMIC DNA]</scope>
    <source>
        <strain evidence="1 2">MAH-19</strain>
    </source>
</reference>
<name>A0A556MT51_9SPHI</name>
<protein>
    <submittedName>
        <fullName evidence="1">Uncharacterized protein</fullName>
    </submittedName>
</protein>
<organism evidence="1 2">
    <name type="scientific">Mucilaginibacter corticis</name>
    <dbReference type="NCBI Taxonomy" id="2597670"/>
    <lineage>
        <taxon>Bacteria</taxon>
        <taxon>Pseudomonadati</taxon>
        <taxon>Bacteroidota</taxon>
        <taxon>Sphingobacteriia</taxon>
        <taxon>Sphingobacteriales</taxon>
        <taxon>Sphingobacteriaceae</taxon>
        <taxon>Mucilaginibacter</taxon>
    </lineage>
</organism>
<comment type="caution">
    <text evidence="1">The sequence shown here is derived from an EMBL/GenBank/DDBJ whole genome shotgun (WGS) entry which is preliminary data.</text>
</comment>
<evidence type="ECO:0000313" key="2">
    <source>
        <dbReference type="Proteomes" id="UP000318733"/>
    </source>
</evidence>
<gene>
    <name evidence="1" type="ORF">FO440_02135</name>
</gene>
<sequence>MAKGTHIIHRVVLNIEVSGRGMAKSAENAVKSYFEQVLLKRIEEILDSIDTDSHLLIDKMDLDLGRIILKDDVPIGLEEKLIEAFQSVAIDLEKPGDNADEAAFTRLTEPHKAFKTFVYFLENGRLPWYALSVLQNEDAWLDEIYGILKADLAAKNELLKLISKPVVLGRLFAQFRRSVVKQLVILLLDLAIADIDRVIDQQVKLYVADEAITTAETFAFFEKIVLLIFLRSADRQILALPHLQKQLTYIPYQPQNTIIDDLKIVDALLSTETSKTNISDDKTPDEQQAEADGIFVSQAGLVILHPFLEYFFKDFGLIQNDDFVDIHARQLGVHLLHYLATGQINAFEYDLYFEKFFCCWPANAVIEREVDIPQLMRDEADNMLLAVIRHWRALKNTSPGGLREGFLCRNGKLIESENPVRLIIEKKDMDVLLATLPWGIGVVKLPWMREPFYVEWQ</sequence>
<dbReference type="RefSeq" id="WP_144246577.1">
    <property type="nucleotide sequence ID" value="NZ_VLPK01000001.1"/>
</dbReference>
<accession>A0A556MT51</accession>
<keyword evidence="2" id="KW-1185">Reference proteome</keyword>
<dbReference type="AlphaFoldDB" id="A0A556MT51"/>
<evidence type="ECO:0000313" key="1">
    <source>
        <dbReference type="EMBL" id="TSJ43012.1"/>
    </source>
</evidence>
<proteinExistence type="predicted"/>
<dbReference type="EMBL" id="VLPK01000001">
    <property type="protein sequence ID" value="TSJ43012.1"/>
    <property type="molecule type" value="Genomic_DNA"/>
</dbReference>
<dbReference type="OrthoDB" id="1488184at2"/>
<dbReference type="Pfam" id="PF19268">
    <property type="entry name" value="CIS_TMP"/>
    <property type="match status" value="1"/>
</dbReference>